<dbReference type="InterPro" id="IPR036812">
    <property type="entry name" value="NAD(P)_OxRdtase_dom_sf"/>
</dbReference>
<proteinExistence type="inferred from homology"/>
<reference evidence="8" key="1">
    <citation type="submission" date="2018-04" db="EMBL/GenBank/DDBJ databases">
        <title>Transcriptome of Schizaphis graminum biotype I.</title>
        <authorList>
            <person name="Scully E.D."/>
            <person name="Geib S.M."/>
            <person name="Palmer N.A."/>
            <person name="Koch K."/>
            <person name="Bradshaw J."/>
            <person name="Heng-Moss T."/>
            <person name="Sarath G."/>
        </authorList>
    </citation>
    <scope>NUCLEOTIDE SEQUENCE</scope>
</reference>
<dbReference type="SUPFAM" id="SSF51430">
    <property type="entry name" value="NAD(P)-linked oxidoreductase"/>
    <property type="match status" value="1"/>
</dbReference>
<dbReference type="InterPro" id="IPR018170">
    <property type="entry name" value="Aldo/ket_reductase_CS"/>
</dbReference>
<comment type="similarity">
    <text evidence="1">Belongs to the aldo/keto reductase family.</text>
</comment>
<evidence type="ECO:0000313" key="8">
    <source>
        <dbReference type="EMBL" id="MBY22655.1"/>
    </source>
</evidence>
<dbReference type="PIRSF" id="PIRSF000097">
    <property type="entry name" value="AKR"/>
    <property type="match status" value="1"/>
</dbReference>
<dbReference type="PANTHER" id="PTHR11732">
    <property type="entry name" value="ALDO/KETO REDUCTASE"/>
    <property type="match status" value="1"/>
</dbReference>
<keyword evidence="2" id="KW-0521">NADP</keyword>
<dbReference type="PROSITE" id="PS00062">
    <property type="entry name" value="ALDOKETO_REDUCTASE_2"/>
    <property type="match status" value="1"/>
</dbReference>
<accession>A0A2S2NZP2</accession>
<evidence type="ECO:0000259" key="7">
    <source>
        <dbReference type="Pfam" id="PF00248"/>
    </source>
</evidence>
<dbReference type="PRINTS" id="PR00069">
    <property type="entry name" value="ALDKETRDTASE"/>
</dbReference>
<name>A0A2S2NZP2_SCHGA</name>
<protein>
    <submittedName>
        <fullName evidence="8">1,5-anhydro-D-fructose reductase</fullName>
    </submittedName>
</protein>
<dbReference type="AlphaFoldDB" id="A0A2S2NZP2"/>
<evidence type="ECO:0000256" key="4">
    <source>
        <dbReference type="PIRSR" id="PIRSR000097-1"/>
    </source>
</evidence>
<evidence type="ECO:0000256" key="2">
    <source>
        <dbReference type="ARBA" id="ARBA00022857"/>
    </source>
</evidence>
<dbReference type="Gene3D" id="3.20.20.100">
    <property type="entry name" value="NADP-dependent oxidoreductase domain"/>
    <property type="match status" value="1"/>
</dbReference>
<evidence type="ECO:0000256" key="1">
    <source>
        <dbReference type="ARBA" id="ARBA00007905"/>
    </source>
</evidence>
<keyword evidence="3" id="KW-0560">Oxidoreductase</keyword>
<dbReference type="InterPro" id="IPR023210">
    <property type="entry name" value="NADP_OxRdtase_dom"/>
</dbReference>
<feature type="domain" description="NADP-dependent oxidoreductase" evidence="7">
    <location>
        <begin position="21"/>
        <end position="297"/>
    </location>
</feature>
<feature type="active site" description="Proton donor" evidence="4">
    <location>
        <position position="61"/>
    </location>
</feature>
<dbReference type="InterPro" id="IPR020471">
    <property type="entry name" value="AKR"/>
</dbReference>
<feature type="site" description="Lowers pKa of active site Tyr" evidence="6">
    <location>
        <position position="90"/>
    </location>
</feature>
<gene>
    <name evidence="8" type="primary">AKR1E2_0</name>
    <name evidence="8" type="ORF">g.23189</name>
</gene>
<dbReference type="FunFam" id="3.20.20.100:FF:000006">
    <property type="entry name" value="Aldo-keto reductase family 1 member A1"/>
    <property type="match status" value="1"/>
</dbReference>
<evidence type="ECO:0000256" key="3">
    <source>
        <dbReference type="ARBA" id="ARBA00023002"/>
    </source>
</evidence>
<dbReference type="PROSITE" id="PS00063">
    <property type="entry name" value="ALDOKETO_REDUCTASE_3"/>
    <property type="match status" value="1"/>
</dbReference>
<sequence length="320" mass="36601">MLSSSSVKMVKFNNGQQYPILGLGTWQTKPEINESEQTEIYNAVKSAIDIGYRHFDCAAFYNNENSIGKAIAEKIKEGVVKREELYITSKLWNNKHKPEEVEAALKNSLNLLGLDYLDLYLIHWPVATTEYPDSEGRFIGTDDSYLDTWKAMEQCAKLGLTKSIGISNFNIKQVKDILEIATIKPVINQIENHPYLTQNKLKEVCESNGILLTAYGPLGSPYRGANSKGLILLDEPIVKQIANKYKKTNAQILLRFQVQRGVIVIPKSSNLERQKENFDIWDFEMNKEDMDLLESLNQNLRYVIFKPGMHLKDYPFNEEP</sequence>
<evidence type="ECO:0000256" key="6">
    <source>
        <dbReference type="PIRSR" id="PIRSR000097-3"/>
    </source>
</evidence>
<dbReference type="PROSITE" id="PS00798">
    <property type="entry name" value="ALDOKETO_REDUCTASE_1"/>
    <property type="match status" value="1"/>
</dbReference>
<organism evidence="8">
    <name type="scientific">Schizaphis graminum</name>
    <name type="common">Green bug aphid</name>
    <dbReference type="NCBI Taxonomy" id="13262"/>
    <lineage>
        <taxon>Eukaryota</taxon>
        <taxon>Metazoa</taxon>
        <taxon>Ecdysozoa</taxon>
        <taxon>Arthropoda</taxon>
        <taxon>Hexapoda</taxon>
        <taxon>Insecta</taxon>
        <taxon>Pterygota</taxon>
        <taxon>Neoptera</taxon>
        <taxon>Paraneoptera</taxon>
        <taxon>Hemiptera</taxon>
        <taxon>Sternorrhyncha</taxon>
        <taxon>Aphidomorpha</taxon>
        <taxon>Aphidoidea</taxon>
        <taxon>Aphididae</taxon>
        <taxon>Aphidini</taxon>
        <taxon>Schizaphis</taxon>
    </lineage>
</organism>
<dbReference type="EMBL" id="GGMR01010036">
    <property type="protein sequence ID" value="MBY22655.1"/>
    <property type="molecule type" value="Transcribed_RNA"/>
</dbReference>
<feature type="binding site" evidence="5">
    <location>
        <position position="123"/>
    </location>
    <ligand>
        <name>substrate</name>
    </ligand>
</feature>
<dbReference type="GO" id="GO:0016491">
    <property type="term" value="F:oxidoreductase activity"/>
    <property type="evidence" value="ECO:0007669"/>
    <property type="project" value="UniProtKB-KW"/>
</dbReference>
<dbReference type="Pfam" id="PF00248">
    <property type="entry name" value="Aldo_ket_red"/>
    <property type="match status" value="1"/>
</dbReference>
<evidence type="ECO:0000256" key="5">
    <source>
        <dbReference type="PIRSR" id="PIRSR000097-2"/>
    </source>
</evidence>